<dbReference type="NCBIfam" id="NF009805">
    <property type="entry name" value="PRK13289.1"/>
    <property type="match status" value="1"/>
</dbReference>
<name>S8DUY9_FOMSC</name>
<keyword evidence="10" id="KW-0521">NADP</keyword>
<dbReference type="InterPro" id="IPR017938">
    <property type="entry name" value="Riboflavin_synthase-like_b-brl"/>
</dbReference>
<dbReference type="AlphaFoldDB" id="S8DUY9"/>
<proteinExistence type="inferred from homology"/>
<dbReference type="OrthoDB" id="436496at2759"/>
<dbReference type="InParanoid" id="S8DUY9"/>
<evidence type="ECO:0000256" key="1">
    <source>
        <dbReference type="ARBA" id="ARBA00001970"/>
    </source>
</evidence>
<comment type="catalytic activity">
    <reaction evidence="15">
        <text>2 nitric oxide + NADPH + 2 O2 = 2 nitrate + NADP(+) + H(+)</text>
        <dbReference type="Rhea" id="RHEA:19465"/>
        <dbReference type="ChEBI" id="CHEBI:15378"/>
        <dbReference type="ChEBI" id="CHEBI:15379"/>
        <dbReference type="ChEBI" id="CHEBI:16480"/>
        <dbReference type="ChEBI" id="CHEBI:17632"/>
        <dbReference type="ChEBI" id="CHEBI:57783"/>
        <dbReference type="ChEBI" id="CHEBI:58349"/>
        <dbReference type="EC" id="1.14.12.17"/>
    </reaction>
</comment>
<dbReference type="HOGENOM" id="CLU_003827_12_0_1"/>
<dbReference type="STRING" id="743788.S8DUY9"/>
<dbReference type="SUPFAM" id="SSF63380">
    <property type="entry name" value="Riboflavin synthase domain-like"/>
    <property type="match status" value="1"/>
</dbReference>
<dbReference type="Gene3D" id="1.10.490.10">
    <property type="entry name" value="Globins"/>
    <property type="match status" value="1"/>
</dbReference>
<dbReference type="SUPFAM" id="SSF46458">
    <property type="entry name" value="Globin-like"/>
    <property type="match status" value="1"/>
</dbReference>
<comment type="similarity">
    <text evidence="3">In the C-terminal section; belongs to the flavoprotein pyridine nucleotide cytochrome reductase family.</text>
</comment>
<organism evidence="19 20">
    <name type="scientific">Fomitopsis schrenkii</name>
    <name type="common">Brown rot fungus</name>
    <dbReference type="NCBI Taxonomy" id="2126942"/>
    <lineage>
        <taxon>Eukaryota</taxon>
        <taxon>Fungi</taxon>
        <taxon>Dikarya</taxon>
        <taxon>Basidiomycota</taxon>
        <taxon>Agaricomycotina</taxon>
        <taxon>Agaricomycetes</taxon>
        <taxon>Polyporales</taxon>
        <taxon>Fomitopsis</taxon>
    </lineage>
</organism>
<evidence type="ECO:0000256" key="14">
    <source>
        <dbReference type="ARBA" id="ARBA00048649"/>
    </source>
</evidence>
<dbReference type="PANTHER" id="PTHR43396">
    <property type="entry name" value="FLAVOHEMOPROTEIN"/>
    <property type="match status" value="1"/>
</dbReference>
<dbReference type="GO" id="GO:0019825">
    <property type="term" value="F:oxygen binding"/>
    <property type="evidence" value="ECO:0007669"/>
    <property type="project" value="InterPro"/>
</dbReference>
<dbReference type="InterPro" id="IPR017927">
    <property type="entry name" value="FAD-bd_FR_type"/>
</dbReference>
<evidence type="ECO:0000256" key="6">
    <source>
        <dbReference type="ARBA" id="ARBA00022617"/>
    </source>
</evidence>
<comment type="function">
    <text evidence="16">In the presence of oxygen and NADH, it has NADH oxidase activity, which leads to the generation of superoxide and H(2)O(2). Under anaerobic conditions, it also exhibits nitric oxide reductase and FAD reductase activities. However, all these reactions are much lower than NOD activity.</text>
</comment>
<evidence type="ECO:0000259" key="18">
    <source>
        <dbReference type="PROSITE" id="PS51384"/>
    </source>
</evidence>
<dbReference type="GO" id="GO:0009636">
    <property type="term" value="P:response to toxic substance"/>
    <property type="evidence" value="ECO:0007669"/>
    <property type="project" value="UniProtKB-KW"/>
</dbReference>
<sequence>MSLTPEQVKIIKSTVPILVEHGTAITTKFYKDMLSAHPELNNVFNNAHQVSGHQPRALAMALFAYATHIDDLGALGPAVELICNKHASLYIRPEHYDIVGKYLLETMGELLGDAFTPAIRDAWAAAYAQLAKIMIDREEQLYRTSEGWRDWREFRIQEKVPESDEITSFYLVPVDGGKLPPFLPGQYISVRTEVPDLHYLQARQYSLSDAPGKDYYRISVKRETGLNMANPASRAHPGYISNILHDAKKEGDILQVSHPYGDFFFDPAAEPKDAPVVLLAAGVGLTCLTSILNTLVESGSTRPIAWIHAARTQKVRAFTAHIADVVKTHPNVHAVFFTSAPAADDVKGVHYHHAGRMDLAKLDQEKSLFVGDRRTQYFVCGPTEFMLDVEKVLKAQGVEDARVHLELFGTGGVPKV</sequence>
<dbReference type="SUPFAM" id="SSF52343">
    <property type="entry name" value="Ferredoxin reductase-like, C-terminal NADP-linked domain"/>
    <property type="match status" value="1"/>
</dbReference>
<dbReference type="GO" id="GO:0020037">
    <property type="term" value="F:heme binding"/>
    <property type="evidence" value="ECO:0007669"/>
    <property type="project" value="InterPro"/>
</dbReference>
<dbReference type="GO" id="GO:0071949">
    <property type="term" value="F:FAD binding"/>
    <property type="evidence" value="ECO:0007669"/>
    <property type="project" value="TreeGrafter"/>
</dbReference>
<keyword evidence="13" id="KW-0520">NAD</keyword>
<dbReference type="EMBL" id="KE504216">
    <property type="protein sequence ID" value="EPS95043.1"/>
    <property type="molecule type" value="Genomic_DNA"/>
</dbReference>
<evidence type="ECO:0000256" key="9">
    <source>
        <dbReference type="ARBA" id="ARBA00022827"/>
    </source>
</evidence>
<dbReference type="eggNOG" id="KOG3378">
    <property type="taxonomic scope" value="Eukaryota"/>
</dbReference>
<accession>S8DUY9</accession>
<keyword evidence="6" id="KW-0349">Heme</keyword>
<dbReference type="GO" id="GO:0046210">
    <property type="term" value="P:nitric oxide catabolic process"/>
    <property type="evidence" value="ECO:0007669"/>
    <property type="project" value="TreeGrafter"/>
</dbReference>
<dbReference type="InterPro" id="IPR009050">
    <property type="entry name" value="Globin-like_sf"/>
</dbReference>
<dbReference type="PROSITE" id="PS01033">
    <property type="entry name" value="GLOBIN"/>
    <property type="match status" value="1"/>
</dbReference>
<evidence type="ECO:0000256" key="16">
    <source>
        <dbReference type="ARBA" id="ARBA00056398"/>
    </source>
</evidence>
<dbReference type="FunFam" id="3.40.50.80:FF:000010">
    <property type="entry name" value="Flavohemoprotein"/>
    <property type="match status" value="1"/>
</dbReference>
<evidence type="ECO:0000256" key="12">
    <source>
        <dbReference type="ARBA" id="ARBA00023004"/>
    </source>
</evidence>
<keyword evidence="11" id="KW-0560">Oxidoreductase</keyword>
<keyword evidence="8" id="KW-0479">Metal-binding</keyword>
<evidence type="ECO:0000256" key="13">
    <source>
        <dbReference type="ARBA" id="ARBA00023027"/>
    </source>
</evidence>
<dbReference type="Pfam" id="PF00175">
    <property type="entry name" value="NAD_binding_1"/>
    <property type="match status" value="1"/>
</dbReference>
<dbReference type="PANTHER" id="PTHR43396:SF3">
    <property type="entry name" value="FLAVOHEMOPROTEIN"/>
    <property type="match status" value="1"/>
</dbReference>
<protein>
    <recommendedName>
        <fullName evidence="4">nitric oxide dioxygenase</fullName>
        <ecNumber evidence="4">1.14.12.17</ecNumber>
    </recommendedName>
</protein>
<keyword evidence="5" id="KW-0216">Detoxification</keyword>
<keyword evidence="12" id="KW-0408">Iron</keyword>
<evidence type="ECO:0000256" key="4">
    <source>
        <dbReference type="ARBA" id="ARBA00012229"/>
    </source>
</evidence>
<dbReference type="FunCoup" id="S8DUY9">
    <property type="interactions" value="86"/>
</dbReference>
<dbReference type="Proteomes" id="UP000015241">
    <property type="component" value="Unassembled WGS sequence"/>
</dbReference>
<comment type="catalytic activity">
    <reaction evidence="14">
        <text>2 nitric oxide + NADH + 2 O2 = 2 nitrate + NAD(+) + H(+)</text>
        <dbReference type="Rhea" id="RHEA:19469"/>
        <dbReference type="ChEBI" id="CHEBI:15378"/>
        <dbReference type="ChEBI" id="CHEBI:15379"/>
        <dbReference type="ChEBI" id="CHEBI:16480"/>
        <dbReference type="ChEBI" id="CHEBI:17632"/>
        <dbReference type="ChEBI" id="CHEBI:57540"/>
        <dbReference type="ChEBI" id="CHEBI:57945"/>
        <dbReference type="EC" id="1.14.12.17"/>
    </reaction>
</comment>
<dbReference type="GO" id="GO:0046872">
    <property type="term" value="F:metal ion binding"/>
    <property type="evidence" value="ECO:0007669"/>
    <property type="project" value="UniProtKB-KW"/>
</dbReference>
<evidence type="ECO:0000313" key="19">
    <source>
        <dbReference type="EMBL" id="EPS95043.1"/>
    </source>
</evidence>
<dbReference type="InterPro" id="IPR039261">
    <property type="entry name" value="FNR_nucleotide-bd"/>
</dbReference>
<evidence type="ECO:0000256" key="7">
    <source>
        <dbReference type="ARBA" id="ARBA00022630"/>
    </source>
</evidence>
<evidence type="ECO:0000256" key="11">
    <source>
        <dbReference type="ARBA" id="ARBA00023002"/>
    </source>
</evidence>
<evidence type="ECO:0000259" key="17">
    <source>
        <dbReference type="PROSITE" id="PS01033"/>
    </source>
</evidence>
<dbReference type="CDD" id="cd08922">
    <property type="entry name" value="FHb-globin"/>
    <property type="match status" value="1"/>
</dbReference>
<dbReference type="GO" id="GO:0071500">
    <property type="term" value="P:cellular response to nitrosative stress"/>
    <property type="evidence" value="ECO:0007669"/>
    <property type="project" value="TreeGrafter"/>
</dbReference>
<evidence type="ECO:0000256" key="8">
    <source>
        <dbReference type="ARBA" id="ARBA00022723"/>
    </source>
</evidence>
<dbReference type="GO" id="GO:0008941">
    <property type="term" value="F:nitric oxide dioxygenase NAD(P)H activity"/>
    <property type="evidence" value="ECO:0007669"/>
    <property type="project" value="UniProtKB-EC"/>
</dbReference>
<dbReference type="EC" id="1.14.12.17" evidence="4"/>
<evidence type="ECO:0000256" key="5">
    <source>
        <dbReference type="ARBA" id="ARBA00022575"/>
    </source>
</evidence>
<dbReference type="CDD" id="cd06184">
    <property type="entry name" value="flavohem_like_fad_nad_binding"/>
    <property type="match status" value="1"/>
</dbReference>
<keyword evidence="20" id="KW-1185">Reference proteome</keyword>
<comment type="cofactor">
    <cofactor evidence="1">
        <name>heme b</name>
        <dbReference type="ChEBI" id="CHEBI:60344"/>
    </cofactor>
</comment>
<comment type="cofactor">
    <cofactor evidence="2">
        <name>FAD</name>
        <dbReference type="ChEBI" id="CHEBI:57692"/>
    </cofactor>
</comment>
<dbReference type="Pfam" id="PF00042">
    <property type="entry name" value="Globin"/>
    <property type="match status" value="1"/>
</dbReference>
<dbReference type="InterPro" id="IPR001433">
    <property type="entry name" value="OxRdtase_FAD/NAD-bd"/>
</dbReference>
<gene>
    <name evidence="19" type="ORF">FOMPIDRAFT_1133164</name>
</gene>
<keyword evidence="7" id="KW-0285">Flavoprotein</keyword>
<evidence type="ECO:0000256" key="10">
    <source>
        <dbReference type="ARBA" id="ARBA00022857"/>
    </source>
</evidence>
<dbReference type="InterPro" id="IPR012292">
    <property type="entry name" value="Globin/Proto"/>
</dbReference>
<dbReference type="InterPro" id="IPR000971">
    <property type="entry name" value="Globin"/>
</dbReference>
<dbReference type="Gene3D" id="2.40.30.10">
    <property type="entry name" value="Translation factors"/>
    <property type="match status" value="1"/>
</dbReference>
<feature type="domain" description="Globin" evidence="17">
    <location>
        <begin position="2"/>
        <end position="139"/>
    </location>
</feature>
<evidence type="ECO:0000313" key="20">
    <source>
        <dbReference type="Proteomes" id="UP000015241"/>
    </source>
</evidence>
<evidence type="ECO:0000256" key="3">
    <source>
        <dbReference type="ARBA" id="ARBA00006401"/>
    </source>
</evidence>
<evidence type="ECO:0000256" key="2">
    <source>
        <dbReference type="ARBA" id="ARBA00001974"/>
    </source>
</evidence>
<feature type="domain" description="FAD-binding FR-type" evidence="18">
    <location>
        <begin position="149"/>
        <end position="266"/>
    </location>
</feature>
<evidence type="ECO:0000256" key="15">
    <source>
        <dbReference type="ARBA" id="ARBA00049433"/>
    </source>
</evidence>
<dbReference type="FunFam" id="1.10.490.10:FF:000003">
    <property type="entry name" value="Flavohemoprotein"/>
    <property type="match status" value="1"/>
</dbReference>
<keyword evidence="9" id="KW-0274">FAD</keyword>
<dbReference type="FunFam" id="2.40.30.10:FF:000034">
    <property type="entry name" value="Flavohemoprotein"/>
    <property type="match status" value="1"/>
</dbReference>
<reference evidence="19 20" key="1">
    <citation type="journal article" date="2012" name="Science">
        <title>The Paleozoic origin of enzymatic lignin decomposition reconstructed from 31 fungal genomes.</title>
        <authorList>
            <person name="Floudas D."/>
            <person name="Binder M."/>
            <person name="Riley R."/>
            <person name="Barry K."/>
            <person name="Blanchette R.A."/>
            <person name="Henrissat B."/>
            <person name="Martinez A.T."/>
            <person name="Otillar R."/>
            <person name="Spatafora J.W."/>
            <person name="Yadav J.S."/>
            <person name="Aerts A."/>
            <person name="Benoit I."/>
            <person name="Boyd A."/>
            <person name="Carlson A."/>
            <person name="Copeland A."/>
            <person name="Coutinho P.M."/>
            <person name="de Vries R.P."/>
            <person name="Ferreira P."/>
            <person name="Findley K."/>
            <person name="Foster B."/>
            <person name="Gaskell J."/>
            <person name="Glotzer D."/>
            <person name="Gorecki P."/>
            <person name="Heitman J."/>
            <person name="Hesse C."/>
            <person name="Hori C."/>
            <person name="Igarashi K."/>
            <person name="Jurgens J.A."/>
            <person name="Kallen N."/>
            <person name="Kersten P."/>
            <person name="Kohler A."/>
            <person name="Kuees U."/>
            <person name="Kumar T.K.A."/>
            <person name="Kuo A."/>
            <person name="LaButti K."/>
            <person name="Larrondo L.F."/>
            <person name="Lindquist E."/>
            <person name="Ling A."/>
            <person name="Lombard V."/>
            <person name="Lucas S."/>
            <person name="Lundell T."/>
            <person name="Martin R."/>
            <person name="McLaughlin D.J."/>
            <person name="Morgenstern I."/>
            <person name="Morin E."/>
            <person name="Murat C."/>
            <person name="Nagy L.G."/>
            <person name="Nolan M."/>
            <person name="Ohm R.A."/>
            <person name="Patyshakuliyeva A."/>
            <person name="Rokas A."/>
            <person name="Ruiz-Duenas F.J."/>
            <person name="Sabat G."/>
            <person name="Salamov A."/>
            <person name="Samejima M."/>
            <person name="Schmutz J."/>
            <person name="Slot J.C."/>
            <person name="St John F."/>
            <person name="Stenlid J."/>
            <person name="Sun H."/>
            <person name="Sun S."/>
            <person name="Syed K."/>
            <person name="Tsang A."/>
            <person name="Wiebenga A."/>
            <person name="Young D."/>
            <person name="Pisabarro A."/>
            <person name="Eastwood D.C."/>
            <person name="Martin F."/>
            <person name="Cullen D."/>
            <person name="Grigoriev I.V."/>
            <person name="Hibbett D.S."/>
        </authorList>
    </citation>
    <scope>NUCLEOTIDE SEQUENCE</scope>
    <source>
        <strain evidence="20">FP-58527</strain>
    </source>
</reference>
<dbReference type="Gene3D" id="3.40.50.80">
    <property type="entry name" value="Nucleotide-binding domain of ferredoxin-NADP reductase (FNR) module"/>
    <property type="match status" value="1"/>
</dbReference>
<dbReference type="PROSITE" id="PS51384">
    <property type="entry name" value="FAD_FR"/>
    <property type="match status" value="1"/>
</dbReference>